<dbReference type="PANTHER" id="PTHR30521">
    <property type="entry name" value="DEFERROCHELATASE/PEROXIDASE"/>
    <property type="match status" value="1"/>
</dbReference>
<reference evidence="7 8" key="1">
    <citation type="submission" date="2014-06" db="EMBL/GenBank/DDBJ databases">
        <title>Draft genome sequence of iron oxidizing acidophile Leptospirillum ferriphilum DSM14647.</title>
        <authorList>
            <person name="Cardenas J.P."/>
            <person name="Lazcano M."/>
            <person name="Ossandon F.J."/>
            <person name="Corbett M."/>
            <person name="Holmes D.S."/>
            <person name="Watkin E."/>
        </authorList>
    </citation>
    <scope>NUCLEOTIDE SEQUENCE [LARGE SCALE GENOMIC DNA]</scope>
    <source>
        <strain evidence="7 8">DSM 14647</strain>
    </source>
</reference>
<dbReference type="NCBIfam" id="TIGR01413">
    <property type="entry name" value="Dyp_perox_fam"/>
    <property type="match status" value="1"/>
</dbReference>
<organism evidence="7 8">
    <name type="scientific">Leptospirillum ferriphilum</name>
    <dbReference type="NCBI Taxonomy" id="178606"/>
    <lineage>
        <taxon>Bacteria</taxon>
        <taxon>Pseudomonadati</taxon>
        <taxon>Nitrospirota</taxon>
        <taxon>Nitrospiria</taxon>
        <taxon>Nitrospirales</taxon>
        <taxon>Nitrospiraceae</taxon>
        <taxon>Leptospirillum</taxon>
    </lineage>
</organism>
<dbReference type="GO" id="GO:0046872">
    <property type="term" value="F:metal ion binding"/>
    <property type="evidence" value="ECO:0007669"/>
    <property type="project" value="UniProtKB-KW"/>
</dbReference>
<dbReference type="GO" id="GO:0005829">
    <property type="term" value="C:cytosol"/>
    <property type="evidence" value="ECO:0007669"/>
    <property type="project" value="TreeGrafter"/>
</dbReference>
<feature type="domain" description="Dyp-type peroxidase C-terminal" evidence="6">
    <location>
        <begin position="128"/>
        <end position="282"/>
    </location>
</feature>
<dbReference type="PROSITE" id="PS51404">
    <property type="entry name" value="DYP_PEROXIDASE"/>
    <property type="match status" value="1"/>
</dbReference>
<dbReference type="InterPro" id="IPR011008">
    <property type="entry name" value="Dimeric_a/b-barrel"/>
</dbReference>
<keyword evidence="2 7" id="KW-0575">Peroxidase</keyword>
<dbReference type="AlphaFoldDB" id="A0A094WF30"/>
<evidence type="ECO:0000313" key="8">
    <source>
        <dbReference type="Proteomes" id="UP000029452"/>
    </source>
</evidence>
<dbReference type="Pfam" id="PF20628">
    <property type="entry name" value="Dyp_perox_C"/>
    <property type="match status" value="1"/>
</dbReference>
<keyword evidence="5" id="KW-0408">Iron</keyword>
<proteinExistence type="predicted"/>
<accession>A0A094WF30</accession>
<gene>
    <name evidence="7" type="ORF">LptCag_1010</name>
</gene>
<evidence type="ECO:0000256" key="2">
    <source>
        <dbReference type="ARBA" id="ARBA00022559"/>
    </source>
</evidence>
<dbReference type="PANTHER" id="PTHR30521:SF0">
    <property type="entry name" value="DYP-TYPE PEROXIDASE FAMILY PROTEIN"/>
    <property type="match status" value="1"/>
</dbReference>
<evidence type="ECO:0000256" key="3">
    <source>
        <dbReference type="ARBA" id="ARBA00022723"/>
    </source>
</evidence>
<dbReference type="InterPro" id="IPR006314">
    <property type="entry name" value="Dyp_peroxidase"/>
</dbReference>
<dbReference type="RefSeq" id="WP_052157761.1">
    <property type="nucleotide sequence ID" value="NZ_JBPKCJ010000001.1"/>
</dbReference>
<dbReference type="InterPro" id="IPR048328">
    <property type="entry name" value="Dyp_perox_C"/>
</dbReference>
<name>A0A094WF30_9BACT</name>
<comment type="caution">
    <text evidence="7">The sequence shown here is derived from an EMBL/GenBank/DDBJ whole genome shotgun (WGS) entry which is preliminary data.</text>
</comment>
<comment type="cofactor">
    <cofactor evidence="1">
        <name>heme b</name>
        <dbReference type="ChEBI" id="CHEBI:60344"/>
    </cofactor>
</comment>
<sequence length="295" mass="32959">MEQKNIQPALFSPSRPFGQTLSFSIQAGRKAEDLLDTISGCFDPDQDLIGLGEPLLRLFPRSVPGLSTFPSLSGTGFSIPATQEALWILVLGKDRTEVFDRTRVLTSVLEHVLALRDTMETFVYDGGKDLTGYIDGTENPPEEDRPAVALLDGDEGLAGSSFVAVQRWEHDLTHFRSRSSDEQDAIIGRHRTTNEEMPEAPPSAHIRRSARESFSPPATLFRRSMPWARGDRQGLEFIAFSRSLSAFDRILRRMAGLDDGIPDALFSFSRPVTGGYYWCPPMRNGRLDLSWLRPE</sequence>
<dbReference type="SUPFAM" id="SSF54909">
    <property type="entry name" value="Dimeric alpha+beta barrel"/>
    <property type="match status" value="1"/>
</dbReference>
<evidence type="ECO:0000256" key="5">
    <source>
        <dbReference type="ARBA" id="ARBA00023004"/>
    </source>
</evidence>
<dbReference type="EMBL" id="JPGK01000003">
    <property type="protein sequence ID" value="KGA94247.1"/>
    <property type="molecule type" value="Genomic_DNA"/>
</dbReference>
<evidence type="ECO:0000256" key="4">
    <source>
        <dbReference type="ARBA" id="ARBA00023002"/>
    </source>
</evidence>
<dbReference type="PATRIC" id="fig|178606.4.peg.817"/>
<dbReference type="OrthoDB" id="3251355at2"/>
<evidence type="ECO:0000313" key="7">
    <source>
        <dbReference type="EMBL" id="KGA94247.1"/>
    </source>
</evidence>
<dbReference type="GO" id="GO:0004601">
    <property type="term" value="F:peroxidase activity"/>
    <property type="evidence" value="ECO:0007669"/>
    <property type="project" value="UniProtKB-KW"/>
</dbReference>
<evidence type="ECO:0000259" key="6">
    <source>
        <dbReference type="Pfam" id="PF20628"/>
    </source>
</evidence>
<evidence type="ECO:0000256" key="1">
    <source>
        <dbReference type="ARBA" id="ARBA00001970"/>
    </source>
</evidence>
<keyword evidence="3" id="KW-0479">Metal-binding</keyword>
<protein>
    <submittedName>
        <fullName evidence="7">Dyp-type peroxidase family</fullName>
    </submittedName>
</protein>
<dbReference type="GO" id="GO:0020037">
    <property type="term" value="F:heme binding"/>
    <property type="evidence" value="ECO:0007669"/>
    <property type="project" value="InterPro"/>
</dbReference>
<dbReference type="Proteomes" id="UP000029452">
    <property type="component" value="Unassembled WGS sequence"/>
</dbReference>
<keyword evidence="4" id="KW-0560">Oxidoreductase</keyword>